<dbReference type="Pfam" id="PF09865">
    <property type="entry name" value="DUF2092"/>
    <property type="match status" value="1"/>
</dbReference>
<proteinExistence type="predicted"/>
<dbReference type="Proteomes" id="UP000241206">
    <property type="component" value="Unassembled WGS sequence"/>
</dbReference>
<comment type="caution">
    <text evidence="2">The sequence shown here is derived from an EMBL/GenBank/DDBJ whole genome shotgun (WGS) entry which is preliminary data.</text>
</comment>
<name>A0A2T4I5C6_9SPHN</name>
<organism evidence="2 3">
    <name type="scientific">Edaphosphingomonas fennica</name>
    <dbReference type="NCBI Taxonomy" id="114404"/>
    <lineage>
        <taxon>Bacteria</taxon>
        <taxon>Pseudomonadati</taxon>
        <taxon>Pseudomonadota</taxon>
        <taxon>Alphaproteobacteria</taxon>
        <taxon>Sphingomonadales</taxon>
        <taxon>Rhizorhabdaceae</taxon>
        <taxon>Edaphosphingomonas</taxon>
    </lineage>
</organism>
<dbReference type="EMBL" id="PHHF01000026">
    <property type="protein sequence ID" value="PTD25194.1"/>
    <property type="molecule type" value="Genomic_DNA"/>
</dbReference>
<accession>A0A2T4I5C6</accession>
<dbReference type="InterPro" id="IPR029046">
    <property type="entry name" value="LolA/LolB/LppX"/>
</dbReference>
<keyword evidence="1" id="KW-0732">Signal</keyword>
<dbReference type="AlphaFoldDB" id="A0A2T4I5C6"/>
<evidence type="ECO:0000256" key="1">
    <source>
        <dbReference type="ARBA" id="ARBA00022729"/>
    </source>
</evidence>
<sequence>MRHRLVSAPVRGDGGAISRRRAAAGCALKAARSPAAEGGACRLPACVPEWRYRRAGSLDIGHRRTKMRAGSGKVAVAICMAMAAPGAAPGAAAAQTAPAASAAAPQAAQAQPIPPRVKQALDRMGTALRALTAFELRADLTTEDVLETGQKLQGSLLLTMDVRQPDRLLIAVDSARKQRSIYYDGRKLTVFGPKTGYYASFDAPPTIREMLRIATDRYGLETPLADLFEWGTPDFPVDRIEEALYAGWDRIGTRSCDHYAFRQEGADWQLWIDQAESALPCKLVIVNTDDPAQPQTTVVLDWTTGKRFTDAQFTFAPPAGSHQITFGQVDPGAAKGGRQ</sequence>
<protein>
    <recommendedName>
        <fullName evidence="4">DUF2092 domain-containing protein</fullName>
    </recommendedName>
</protein>
<gene>
    <name evidence="2" type="ORF">CV103_06420</name>
</gene>
<evidence type="ECO:0008006" key="4">
    <source>
        <dbReference type="Google" id="ProtNLM"/>
    </source>
</evidence>
<evidence type="ECO:0000313" key="2">
    <source>
        <dbReference type="EMBL" id="PTD25194.1"/>
    </source>
</evidence>
<reference evidence="2 3" key="1">
    <citation type="submission" date="2017-11" db="EMBL/GenBank/DDBJ databases">
        <title>Sphingomonas oleivorans sp. nov., isolated from oil-contaminated soil.</title>
        <authorList>
            <person name="Wang L."/>
            <person name="Chen L."/>
        </authorList>
    </citation>
    <scope>NUCLEOTIDE SEQUENCE [LARGE SCALE GENOMIC DNA]</scope>
    <source>
        <strain evidence="2 3">K101</strain>
    </source>
</reference>
<dbReference type="SUPFAM" id="SSF89392">
    <property type="entry name" value="Prokaryotic lipoproteins and lipoprotein localization factors"/>
    <property type="match status" value="1"/>
</dbReference>
<keyword evidence="3" id="KW-1185">Reference proteome</keyword>
<evidence type="ECO:0000313" key="3">
    <source>
        <dbReference type="Proteomes" id="UP000241206"/>
    </source>
</evidence>
<dbReference type="InterPro" id="IPR019207">
    <property type="entry name" value="DUF2092"/>
</dbReference>